<protein>
    <submittedName>
        <fullName evidence="1">Uncharacterized protein</fullName>
    </submittedName>
</protein>
<sequence length="117" mass="13300">MLDVNRYLQNKFSNDAMPNCGAGAVYNTNTRRSSKRKTTLWIHKPEIILLVAVGSRQALVTFDFAKVTQAITSGAVARLELRCTFRDTRAHTHTHIHTRLCGIHLRTYAPVHTYSFE</sequence>
<organism evidence="1 2">
    <name type="scientific">Trichogramma kaykai</name>
    <dbReference type="NCBI Taxonomy" id="54128"/>
    <lineage>
        <taxon>Eukaryota</taxon>
        <taxon>Metazoa</taxon>
        <taxon>Ecdysozoa</taxon>
        <taxon>Arthropoda</taxon>
        <taxon>Hexapoda</taxon>
        <taxon>Insecta</taxon>
        <taxon>Pterygota</taxon>
        <taxon>Neoptera</taxon>
        <taxon>Endopterygota</taxon>
        <taxon>Hymenoptera</taxon>
        <taxon>Apocrita</taxon>
        <taxon>Proctotrupomorpha</taxon>
        <taxon>Chalcidoidea</taxon>
        <taxon>Trichogrammatidae</taxon>
        <taxon>Trichogramma</taxon>
    </lineage>
</organism>
<dbReference type="AlphaFoldDB" id="A0ABD2X1F5"/>
<comment type="caution">
    <text evidence="1">The sequence shown here is derived from an EMBL/GenBank/DDBJ whole genome shotgun (WGS) entry which is preliminary data.</text>
</comment>
<evidence type="ECO:0000313" key="2">
    <source>
        <dbReference type="Proteomes" id="UP001627154"/>
    </source>
</evidence>
<reference evidence="1 2" key="1">
    <citation type="journal article" date="2024" name="bioRxiv">
        <title>A reference genome for Trichogramma kaykai: A tiny desert-dwelling parasitoid wasp with competing sex-ratio distorters.</title>
        <authorList>
            <person name="Culotta J."/>
            <person name="Lindsey A.R."/>
        </authorList>
    </citation>
    <scope>NUCLEOTIDE SEQUENCE [LARGE SCALE GENOMIC DNA]</scope>
    <source>
        <strain evidence="1 2">KSX58</strain>
    </source>
</reference>
<name>A0ABD2X1F5_9HYME</name>
<dbReference type="Proteomes" id="UP001627154">
    <property type="component" value="Unassembled WGS sequence"/>
</dbReference>
<dbReference type="EMBL" id="JBJJXI010000059">
    <property type="protein sequence ID" value="KAL3398808.1"/>
    <property type="molecule type" value="Genomic_DNA"/>
</dbReference>
<keyword evidence="2" id="KW-1185">Reference proteome</keyword>
<proteinExistence type="predicted"/>
<accession>A0ABD2X1F5</accession>
<evidence type="ECO:0000313" key="1">
    <source>
        <dbReference type="EMBL" id="KAL3398808.1"/>
    </source>
</evidence>
<gene>
    <name evidence="1" type="ORF">TKK_007917</name>
</gene>